<dbReference type="EMBL" id="JH650975">
    <property type="protein sequence ID" value="EXA37096.1"/>
    <property type="molecule type" value="Genomic_DNA"/>
</dbReference>
<organism evidence="1">
    <name type="scientific">Fusarium oxysporum f. sp. pisi HDV247</name>
    <dbReference type="NCBI Taxonomy" id="1080344"/>
    <lineage>
        <taxon>Eukaryota</taxon>
        <taxon>Fungi</taxon>
        <taxon>Dikarya</taxon>
        <taxon>Ascomycota</taxon>
        <taxon>Pezizomycotina</taxon>
        <taxon>Sordariomycetes</taxon>
        <taxon>Hypocreomycetidae</taxon>
        <taxon>Hypocreales</taxon>
        <taxon>Nectriaceae</taxon>
        <taxon>Fusarium</taxon>
        <taxon>Fusarium oxysporum species complex</taxon>
    </lineage>
</organism>
<reference evidence="1" key="1">
    <citation type="submission" date="2011-10" db="EMBL/GenBank/DDBJ databases">
        <title>The Genome Sequence of Fusarium oxysporum HDV247.</title>
        <authorList>
            <consortium name="The Broad Institute Genome Sequencing Platform"/>
            <person name="Ma L.-J."/>
            <person name="Gale L.R."/>
            <person name="Schwartz D.C."/>
            <person name="Zhou S."/>
            <person name="Corby-Kistler H."/>
            <person name="Young S.K."/>
            <person name="Zeng Q."/>
            <person name="Gargeya S."/>
            <person name="Fitzgerald M."/>
            <person name="Haas B."/>
            <person name="Abouelleil A."/>
            <person name="Alvarado L."/>
            <person name="Arachchi H.M."/>
            <person name="Berlin A."/>
            <person name="Brown A."/>
            <person name="Chapman S.B."/>
            <person name="Chen Z."/>
            <person name="Dunbar C."/>
            <person name="Freedman E."/>
            <person name="Gearin G."/>
            <person name="Goldberg J."/>
            <person name="Griggs A."/>
            <person name="Gujja S."/>
            <person name="Heiman D."/>
            <person name="Howarth C."/>
            <person name="Larson L."/>
            <person name="Lui A."/>
            <person name="MacDonald P.J.P."/>
            <person name="Montmayeur A."/>
            <person name="Murphy C."/>
            <person name="Neiman D."/>
            <person name="Pearson M."/>
            <person name="Priest M."/>
            <person name="Roberts A."/>
            <person name="Saif S."/>
            <person name="Shea T."/>
            <person name="Shenoy N."/>
            <person name="Sisk P."/>
            <person name="Stolte C."/>
            <person name="Sykes S."/>
            <person name="Wortman J."/>
            <person name="Nusbaum C."/>
            <person name="Birren B."/>
        </authorList>
    </citation>
    <scope>NUCLEOTIDE SEQUENCE [LARGE SCALE GENOMIC DNA]</scope>
    <source>
        <strain evidence="1">HDV247</strain>
    </source>
</reference>
<sequence>MGISTVSDVEQDGRSEIPNGRIYLIPLFWSFLLWAECAVHGLRGWARPGDDSGAQAKHMFNTRASASIMPR</sequence>
<dbReference type="Proteomes" id="UP000030751">
    <property type="component" value="Unassembled WGS sequence"/>
</dbReference>
<accession>W9P294</accession>
<protein>
    <submittedName>
        <fullName evidence="1">Uncharacterized protein</fullName>
    </submittedName>
</protein>
<dbReference type="AlphaFoldDB" id="W9P294"/>
<proteinExistence type="predicted"/>
<evidence type="ECO:0000313" key="1">
    <source>
        <dbReference type="EMBL" id="EXA37096.1"/>
    </source>
</evidence>
<gene>
    <name evidence="1" type="ORF">FOVG_11393</name>
</gene>
<name>W9P294_FUSOX</name>
<reference evidence="1" key="2">
    <citation type="submission" date="2012-05" db="EMBL/GenBank/DDBJ databases">
        <title>Annotation of the Genome Sequence of Fusarium oxysporum HDV247.</title>
        <authorList>
            <consortium name="The Broad Institute Genomics Platform"/>
            <person name="Ma L.-J."/>
            <person name="Corby-Kistler H."/>
            <person name="Broz K."/>
            <person name="Gale L.R."/>
            <person name="Jonkers W."/>
            <person name="O'Donnell K."/>
            <person name="Ploetz R."/>
            <person name="Steinberg C."/>
            <person name="Schwartz D.C."/>
            <person name="VanEtten H."/>
            <person name="Zhou S."/>
            <person name="Young S.K."/>
            <person name="Zeng Q."/>
            <person name="Gargeya S."/>
            <person name="Fitzgerald M."/>
            <person name="Abouelleil A."/>
            <person name="Alvarado L."/>
            <person name="Chapman S.B."/>
            <person name="Gainer-Dewar J."/>
            <person name="Goldberg J."/>
            <person name="Griggs A."/>
            <person name="Gujja S."/>
            <person name="Hansen M."/>
            <person name="Howarth C."/>
            <person name="Imamovic A."/>
            <person name="Ireland A."/>
            <person name="Larimer J."/>
            <person name="McCowan C."/>
            <person name="Murphy C."/>
            <person name="Pearson M."/>
            <person name="Poon T.W."/>
            <person name="Priest M."/>
            <person name="Roberts A."/>
            <person name="Saif S."/>
            <person name="Shea T."/>
            <person name="Sykes S."/>
            <person name="Wortman J."/>
            <person name="Nusbaum C."/>
            <person name="Birren B."/>
        </authorList>
    </citation>
    <scope>NUCLEOTIDE SEQUENCE</scope>
    <source>
        <strain evidence="1">HDV247</strain>
    </source>
</reference>
<dbReference type="HOGENOM" id="CLU_2740090_0_0_1"/>